<proteinExistence type="predicted"/>
<accession>A0A177IUS5</accession>
<dbReference type="AlphaFoldDB" id="A0A177IUS5"/>
<dbReference type="STRING" id="1705.CA21670_07055"/>
<dbReference type="EMBL" id="JABAFZ010000007">
    <property type="protein sequence ID" value="NME89727.1"/>
    <property type="molecule type" value="Genomic_DNA"/>
</dbReference>
<evidence type="ECO:0000313" key="2">
    <source>
        <dbReference type="EMBL" id="OAH32573.1"/>
    </source>
</evidence>
<dbReference type="OrthoDB" id="5244439at2"/>
<name>A0A177IUS5_9CORY</name>
<reference evidence="2" key="2">
    <citation type="submission" date="2016-02" db="EMBL/GenBank/DDBJ databases">
        <authorList>
            <person name="Wen L."/>
            <person name="He K."/>
            <person name="Yang H."/>
        </authorList>
    </citation>
    <scope>NUCLEOTIDE SEQUENCE [LARGE SCALE GENOMIC DNA]</scope>
    <source>
        <strain evidence="2">GA-15</strain>
    </source>
</reference>
<keyword evidence="3" id="KW-1185">Reference proteome</keyword>
<dbReference type="Proteomes" id="UP000076947">
    <property type="component" value="Unassembled WGS sequence"/>
</dbReference>
<gene>
    <name evidence="2" type="ORF">AYJ05_02595</name>
    <name evidence="1" type="ORF">HF853_08635</name>
</gene>
<protein>
    <submittedName>
        <fullName evidence="2">Uncharacterized protein</fullName>
    </submittedName>
</protein>
<dbReference type="KEGG" id="csta:CSTAT_07745"/>
<organism evidence="2 3">
    <name type="scientific">Corynebacterium stationis</name>
    <dbReference type="NCBI Taxonomy" id="1705"/>
    <lineage>
        <taxon>Bacteria</taxon>
        <taxon>Bacillati</taxon>
        <taxon>Actinomycetota</taxon>
        <taxon>Actinomycetes</taxon>
        <taxon>Mycobacteriales</taxon>
        <taxon>Corynebacteriaceae</taxon>
        <taxon>Corynebacterium</taxon>
    </lineage>
</organism>
<dbReference type="EMBL" id="LSTQ01000001">
    <property type="protein sequence ID" value="OAH32573.1"/>
    <property type="molecule type" value="Genomic_DNA"/>
</dbReference>
<evidence type="ECO:0000313" key="1">
    <source>
        <dbReference type="EMBL" id="NME89727.1"/>
    </source>
</evidence>
<evidence type="ECO:0000313" key="3">
    <source>
        <dbReference type="Proteomes" id="UP000076947"/>
    </source>
</evidence>
<dbReference type="GeneID" id="78285872"/>
<reference evidence="1 4" key="3">
    <citation type="submission" date="2020-04" db="EMBL/GenBank/DDBJ databases">
        <authorList>
            <person name="Hitch T.C.A."/>
            <person name="Wylensek D."/>
            <person name="Clavel T."/>
        </authorList>
    </citation>
    <scope>NUCLEOTIDE SEQUENCE [LARGE SCALE GENOMIC DNA]</scope>
    <source>
        <strain evidence="1 4">BL-383-APC-3D</strain>
    </source>
</reference>
<sequence>MSAIDIKNAKKVKTATVVSAGLLGGFITARESGIRPLGGVVLAAAGGWAVRSWLAKTDIPTTVGLTALYIGGFGASHPLAKKIGPWPAVFAVTGASAGAAYLLSDSK</sequence>
<evidence type="ECO:0000313" key="4">
    <source>
        <dbReference type="Proteomes" id="UP000544551"/>
    </source>
</evidence>
<dbReference type="RefSeq" id="WP_066837083.1">
    <property type="nucleotide sequence ID" value="NZ_CAJUDP010000006.1"/>
</dbReference>
<comment type="caution">
    <text evidence="2">The sequence shown here is derived from an EMBL/GenBank/DDBJ whole genome shotgun (WGS) entry which is preliminary data.</text>
</comment>
<reference evidence="3" key="1">
    <citation type="submission" date="2016-02" db="EMBL/GenBank/DDBJ databases">
        <authorList>
            <person name="Kaur G."/>
            <person name="Nair G.R."/>
            <person name="Mayilraj S."/>
        </authorList>
    </citation>
    <scope>NUCLEOTIDE SEQUENCE [LARGE SCALE GENOMIC DNA]</scope>
    <source>
        <strain evidence="3">GA-15</strain>
    </source>
</reference>
<dbReference type="Proteomes" id="UP000544551">
    <property type="component" value="Unassembled WGS sequence"/>
</dbReference>